<dbReference type="EMBL" id="RRYP01013155">
    <property type="protein sequence ID" value="TNV76677.1"/>
    <property type="molecule type" value="Genomic_DNA"/>
</dbReference>
<reference evidence="3" key="1">
    <citation type="submission" date="2019-06" db="EMBL/GenBank/DDBJ databases">
        <authorList>
            <person name="Zheng W."/>
        </authorList>
    </citation>
    <scope>NUCLEOTIDE SEQUENCE</scope>
    <source>
        <strain evidence="3">QDHG01</strain>
    </source>
</reference>
<dbReference type="PANTHER" id="PTHR45632">
    <property type="entry name" value="LD33804P"/>
    <property type="match status" value="1"/>
</dbReference>
<gene>
    <name evidence="3" type="ORF">FGO68_gene13734</name>
</gene>
<dbReference type="PANTHER" id="PTHR45632:SF3">
    <property type="entry name" value="KELCH-LIKE PROTEIN 32"/>
    <property type="match status" value="1"/>
</dbReference>
<evidence type="ECO:0000313" key="3">
    <source>
        <dbReference type="EMBL" id="TNV76677.1"/>
    </source>
</evidence>
<keyword evidence="1" id="KW-0880">Kelch repeat</keyword>
<proteinExistence type="predicted"/>
<dbReference type="AlphaFoldDB" id="A0A8J8NKC6"/>
<dbReference type="InterPro" id="IPR006652">
    <property type="entry name" value="Kelch_1"/>
</dbReference>
<dbReference type="Proteomes" id="UP000785679">
    <property type="component" value="Unassembled WGS sequence"/>
</dbReference>
<comment type="caution">
    <text evidence="3">The sequence shown here is derived from an EMBL/GenBank/DDBJ whole genome shotgun (WGS) entry which is preliminary data.</text>
</comment>
<evidence type="ECO:0000256" key="1">
    <source>
        <dbReference type="ARBA" id="ARBA00022441"/>
    </source>
</evidence>
<dbReference type="InterPro" id="IPR015915">
    <property type="entry name" value="Kelch-typ_b-propeller"/>
</dbReference>
<dbReference type="SUPFAM" id="SSF117281">
    <property type="entry name" value="Kelch motif"/>
    <property type="match status" value="1"/>
</dbReference>
<organism evidence="3 4">
    <name type="scientific">Halteria grandinella</name>
    <dbReference type="NCBI Taxonomy" id="5974"/>
    <lineage>
        <taxon>Eukaryota</taxon>
        <taxon>Sar</taxon>
        <taxon>Alveolata</taxon>
        <taxon>Ciliophora</taxon>
        <taxon>Intramacronucleata</taxon>
        <taxon>Spirotrichea</taxon>
        <taxon>Stichotrichia</taxon>
        <taxon>Sporadotrichida</taxon>
        <taxon>Halteriidae</taxon>
        <taxon>Halteria</taxon>
    </lineage>
</organism>
<keyword evidence="2" id="KW-0677">Repeat</keyword>
<sequence length="262" mass="28755">MPEAVRSPFAFTHNNTLSILGGCRGPKDHSTNLQQCDLLTRQWTVRSVLQQGRSCFMGEVIGNGKVWVSGGFDGYESIKSAECVELNGGGSSRKMKGLGQPMKNSVSLRQGEEIYIFGGWDGKSTLDKIFKYTHSTQSTSFVGYLPYALESPAHCQADDSTLFLFGGFDSYGVTGKIIKVDLRNMEAVEYPGVNLAVKRENCTAQMLNGEYIVVAGGWGGGKAISQIEVFRYDKETKTLTRDDSMGEELLFPRNRPCSIGLI</sequence>
<evidence type="ECO:0000256" key="2">
    <source>
        <dbReference type="ARBA" id="ARBA00022737"/>
    </source>
</evidence>
<protein>
    <submittedName>
        <fullName evidence="3">Uncharacterized protein</fullName>
    </submittedName>
</protein>
<name>A0A8J8NKC6_HALGN</name>
<dbReference type="Gene3D" id="2.120.10.80">
    <property type="entry name" value="Kelch-type beta propeller"/>
    <property type="match status" value="1"/>
</dbReference>
<dbReference type="PROSITE" id="PS51257">
    <property type="entry name" value="PROKAR_LIPOPROTEIN"/>
    <property type="match status" value="1"/>
</dbReference>
<keyword evidence="4" id="KW-1185">Reference proteome</keyword>
<evidence type="ECO:0000313" key="4">
    <source>
        <dbReference type="Proteomes" id="UP000785679"/>
    </source>
</evidence>
<dbReference type="OrthoDB" id="191037at2759"/>
<accession>A0A8J8NKC6</accession>
<dbReference type="Pfam" id="PF01344">
    <property type="entry name" value="Kelch_1"/>
    <property type="match status" value="1"/>
</dbReference>